<name>A0AAE0ESD2_9CHLO</name>
<proteinExistence type="predicted"/>
<sequence length="548" mass="61098">MPRMFALVMIVLVVPYWEKWDSREGVELVCVLKKKKFRFLAPQNALGFVDRSTGLGVGSFSSRLSDRWRRHWRGGTTGDNRMPSLADYRRLMGDLSGLTRGILDKNVTVGFGVCAKLYQKWLRDERDGGNYELSAQESPEVVRQMRLQYKAAGLDTVATFRLDGIFGVLYLSLKHKDEALCSKRRPVVPCFNAHDRMLQNRVGRALCFFFTQLAGHFNVAATQEIAGGLHRFNETIEGGDTVMAAGFDVKEMYVRLKPDVVLAAAEWVVMQAMEGHDGVLVNTRGRKGVGWYEAGTPRRVVVRMTSQQILAGVKFILDNDFLFVAGDLVRQVCGIGIGGGASPGLAQCVCVYGEMQWTTSLGADRRLGDTRVLGVRLMDDCALLVAGDCRDAGDRLQALRTVFTGYVRDCYPEGITVEQTSDGLSWIFCGMQLTVSQRGAVARLITKNVQAGIGTGDQLAFFPFVSFYSECGRVQKMASTLNALYRIERHSTSDAQRAAAVIDMLRELKWQGYPRGWLFEALVKMVTRAPFGFWNRLRKALDRAGVRP</sequence>
<evidence type="ECO:0000256" key="1">
    <source>
        <dbReference type="SAM" id="SignalP"/>
    </source>
</evidence>
<organism evidence="2 3">
    <name type="scientific">Cymbomonas tetramitiformis</name>
    <dbReference type="NCBI Taxonomy" id="36881"/>
    <lineage>
        <taxon>Eukaryota</taxon>
        <taxon>Viridiplantae</taxon>
        <taxon>Chlorophyta</taxon>
        <taxon>Pyramimonadophyceae</taxon>
        <taxon>Pyramimonadales</taxon>
        <taxon>Pyramimonadaceae</taxon>
        <taxon>Cymbomonas</taxon>
    </lineage>
</organism>
<accession>A0AAE0ESD2</accession>
<feature type="chain" id="PRO_5042194990" evidence="1">
    <location>
        <begin position="23"/>
        <end position="548"/>
    </location>
</feature>
<keyword evidence="1" id="KW-0732">Signal</keyword>
<feature type="signal peptide" evidence="1">
    <location>
        <begin position="1"/>
        <end position="22"/>
    </location>
</feature>
<dbReference type="EMBL" id="LGRX02034006">
    <property type="protein sequence ID" value="KAK3239168.1"/>
    <property type="molecule type" value="Genomic_DNA"/>
</dbReference>
<evidence type="ECO:0000313" key="2">
    <source>
        <dbReference type="EMBL" id="KAK3239168.1"/>
    </source>
</evidence>
<protein>
    <submittedName>
        <fullName evidence="2">Uncharacterized protein</fullName>
    </submittedName>
</protein>
<comment type="caution">
    <text evidence="2">The sequence shown here is derived from an EMBL/GenBank/DDBJ whole genome shotgun (WGS) entry which is preliminary data.</text>
</comment>
<reference evidence="2 3" key="1">
    <citation type="journal article" date="2015" name="Genome Biol. Evol.">
        <title>Comparative Genomics of a Bacterivorous Green Alga Reveals Evolutionary Causalities and Consequences of Phago-Mixotrophic Mode of Nutrition.</title>
        <authorList>
            <person name="Burns J.A."/>
            <person name="Paasch A."/>
            <person name="Narechania A."/>
            <person name="Kim E."/>
        </authorList>
    </citation>
    <scope>NUCLEOTIDE SEQUENCE [LARGE SCALE GENOMIC DNA]</scope>
    <source>
        <strain evidence="2 3">PLY_AMNH</strain>
    </source>
</reference>
<dbReference type="Proteomes" id="UP001190700">
    <property type="component" value="Unassembled WGS sequence"/>
</dbReference>
<gene>
    <name evidence="2" type="ORF">CYMTET_50888</name>
</gene>
<evidence type="ECO:0000313" key="3">
    <source>
        <dbReference type="Proteomes" id="UP001190700"/>
    </source>
</evidence>
<keyword evidence="3" id="KW-1185">Reference proteome</keyword>
<dbReference type="AlphaFoldDB" id="A0AAE0ESD2"/>